<organism evidence="2 3">
    <name type="scientific">Leuconostoc kimchii</name>
    <dbReference type="NCBI Taxonomy" id="136609"/>
    <lineage>
        <taxon>Bacteria</taxon>
        <taxon>Bacillati</taxon>
        <taxon>Bacillota</taxon>
        <taxon>Bacilli</taxon>
        <taxon>Lactobacillales</taxon>
        <taxon>Lactobacillaceae</taxon>
        <taxon>Leuconostoc</taxon>
    </lineage>
</organism>
<accession>A0ABX5SMR1</accession>
<proteinExistence type="predicted"/>
<dbReference type="Proteomes" id="UP000295756">
    <property type="component" value="Chromosome"/>
</dbReference>
<name>A0ABX5SMR1_9LACO</name>
<evidence type="ECO:0000313" key="3">
    <source>
        <dbReference type="Proteomes" id="UP000295756"/>
    </source>
</evidence>
<protein>
    <submittedName>
        <fullName evidence="2">Uncharacterized protein</fullName>
    </submittedName>
</protein>
<sequence length="90" mass="10504">MQFYDPKVIQTKLSAAEQQANTMLKELKLLKAVDHIDNYRQQQIKALENQLPHLKLIIVQLQKQLISSKKANQKTNTQHFVRGNSHRNDL</sequence>
<dbReference type="EMBL" id="CP037939">
    <property type="protein sequence ID" value="QBR47831.1"/>
    <property type="molecule type" value="Genomic_DNA"/>
</dbReference>
<evidence type="ECO:0000313" key="2">
    <source>
        <dbReference type="EMBL" id="QBR47831.1"/>
    </source>
</evidence>
<keyword evidence="1" id="KW-0175">Coiled coil</keyword>
<evidence type="ECO:0000256" key="1">
    <source>
        <dbReference type="SAM" id="Coils"/>
    </source>
</evidence>
<keyword evidence="3" id="KW-1185">Reference proteome</keyword>
<feature type="coiled-coil region" evidence="1">
    <location>
        <begin position="13"/>
        <end position="64"/>
    </location>
</feature>
<dbReference type="RefSeq" id="WP_013103904.1">
    <property type="nucleotide sequence ID" value="NZ_CP037939.1"/>
</dbReference>
<gene>
    <name evidence="2" type="ORF">EW139_06720</name>
</gene>
<reference evidence="2 3" key="1">
    <citation type="submission" date="2019-03" db="EMBL/GenBank/DDBJ databases">
        <title>Complete Genome Sequence of Leuconostoc kimchii strain NKJ218 Isolated from Homemade Kimchi.</title>
        <authorList>
            <person name="Jung J.Y."/>
            <person name="Jin H.M."/>
            <person name="Jung J.-W."/>
            <person name="Lee S.-Y."/>
            <person name="Ryu B.-G."/>
            <person name="Han S.-S."/>
            <person name="Kang H.K."/>
            <person name="Choi H.W."/>
            <person name="Chung E.J."/>
            <person name="Choi K.-M."/>
        </authorList>
    </citation>
    <scope>NUCLEOTIDE SEQUENCE [LARGE SCALE GENOMIC DNA]</scope>
    <source>
        <strain evidence="2 3">NKJ218</strain>
    </source>
</reference>